<proteinExistence type="predicted"/>
<sequence>MKKNKYIIILIIFVVSTIFLFKKISNNAYKSYDLALEAALNSKFKYSKEEKDKSVKILEKKFENKFISFFKIETSNQNNKLIDEIFIIEIDKKNNKYFIKLTPNISLDYDGETDAPYSLSEGIIKINENKNLYYGIGKILNKSYKLITENKNYTDINMIEDNIFIITDEKKYQEIQFKK</sequence>
<dbReference type="EMBL" id="UAWC01000001">
    <property type="protein sequence ID" value="SQB33595.1"/>
    <property type="molecule type" value="Genomic_DNA"/>
</dbReference>
<evidence type="ECO:0000313" key="2">
    <source>
        <dbReference type="EMBL" id="SQB33595.1"/>
    </source>
</evidence>
<gene>
    <name evidence="2" type="ORF">NCTC13028_00591</name>
</gene>
<dbReference type="AlphaFoldDB" id="A0A2X2WC21"/>
<dbReference type="Proteomes" id="UP000250223">
    <property type="component" value="Unassembled WGS sequence"/>
</dbReference>
<keyword evidence="1" id="KW-0812">Transmembrane</keyword>
<evidence type="ECO:0000313" key="3">
    <source>
        <dbReference type="Proteomes" id="UP000250223"/>
    </source>
</evidence>
<name>A0A2X2WC21_CLOCO</name>
<keyword evidence="1" id="KW-1133">Transmembrane helix</keyword>
<evidence type="ECO:0000256" key="1">
    <source>
        <dbReference type="SAM" id="Phobius"/>
    </source>
</evidence>
<keyword evidence="1" id="KW-0472">Membrane</keyword>
<accession>A0A2X2WC21</accession>
<protein>
    <submittedName>
        <fullName evidence="2">Uncharacterized protein</fullName>
    </submittedName>
</protein>
<dbReference type="RefSeq" id="WP_111921205.1">
    <property type="nucleotide sequence ID" value="NZ_UAWC01000001.1"/>
</dbReference>
<organism evidence="2 3">
    <name type="scientific">Clostridium cochlearium</name>
    <dbReference type="NCBI Taxonomy" id="1494"/>
    <lineage>
        <taxon>Bacteria</taxon>
        <taxon>Bacillati</taxon>
        <taxon>Bacillota</taxon>
        <taxon>Clostridia</taxon>
        <taxon>Eubacteriales</taxon>
        <taxon>Clostridiaceae</taxon>
        <taxon>Clostridium</taxon>
    </lineage>
</organism>
<reference evidence="2 3" key="1">
    <citation type="submission" date="2018-06" db="EMBL/GenBank/DDBJ databases">
        <authorList>
            <consortium name="Pathogen Informatics"/>
            <person name="Doyle S."/>
        </authorList>
    </citation>
    <scope>NUCLEOTIDE SEQUENCE [LARGE SCALE GENOMIC DNA]</scope>
    <source>
        <strain evidence="2 3">NCTC13028</strain>
    </source>
</reference>
<feature type="transmembrane region" description="Helical" evidence="1">
    <location>
        <begin position="6"/>
        <end position="21"/>
    </location>
</feature>